<evidence type="ECO:0000313" key="13">
    <source>
        <dbReference type="EMBL" id="PPQ67654.1"/>
    </source>
</evidence>
<keyword evidence="14" id="KW-1185">Reference proteome</keyword>
<dbReference type="STRING" id="93625.A0A409VN28"/>
<comment type="caution">
    <text evidence="13">The sequence shown here is derived from an EMBL/GenBank/DDBJ whole genome shotgun (WGS) entry which is preliminary data.</text>
</comment>
<protein>
    <recommendedName>
        <fullName evidence="12">RRM domain-containing protein</fullName>
    </recommendedName>
</protein>
<evidence type="ECO:0000313" key="14">
    <source>
        <dbReference type="Proteomes" id="UP000283269"/>
    </source>
</evidence>
<dbReference type="InParanoid" id="A0A409VN28"/>
<dbReference type="GO" id="GO:0030532">
    <property type="term" value="C:small nuclear ribonucleoprotein complex"/>
    <property type="evidence" value="ECO:0007669"/>
    <property type="project" value="UniProtKB-ARBA"/>
</dbReference>
<sequence length="267" mass="29917">MAELAPPPTSSGAMEGVVSTETPTTVEATSQPTPAIDEYSCETLYIQNLNEKIKPDVMKASLRGLFKVYGEVLDVVAHGNLRMRGQAFVSFASPEIAKNAMKDVQRFPLYSKPMQISFARTRSDAVVKKLDTDHFDEHKAHREEHKKKTRYTNPLKSKFRAKRLAAEVDGGAAAPAPKRPNVQMPDEYLPPNKILFLQNLPESVTKDQLMALFSQYPNLHEVRLIPTKRDIAFVEFLDEGSAGVAKDALHNYKLDGENKIKHHSYNP</sequence>
<dbReference type="InterPro" id="IPR035979">
    <property type="entry name" value="RBD_domain_sf"/>
</dbReference>
<proteinExistence type="inferred from homology"/>
<keyword evidence="6 10" id="KW-0694">RNA-binding</keyword>
<dbReference type="GO" id="GO:0008380">
    <property type="term" value="P:RNA splicing"/>
    <property type="evidence" value="ECO:0007669"/>
    <property type="project" value="UniProtKB-KW"/>
</dbReference>
<comment type="subcellular location">
    <subcellularLocation>
        <location evidence="1">Nucleus</location>
    </subcellularLocation>
</comment>
<keyword evidence="8" id="KW-0539">Nucleus</keyword>
<evidence type="ECO:0000256" key="11">
    <source>
        <dbReference type="SAM" id="MobiDB-lite"/>
    </source>
</evidence>
<comment type="similarity">
    <text evidence="2">Belongs to the RRM U1 A/B'' family.</text>
</comment>
<feature type="compositionally biased region" description="Polar residues" evidence="11">
    <location>
        <begin position="19"/>
        <end position="30"/>
    </location>
</feature>
<evidence type="ECO:0000256" key="6">
    <source>
        <dbReference type="ARBA" id="ARBA00022884"/>
    </source>
</evidence>
<dbReference type="FunFam" id="3.30.70.330:FF:000039">
    <property type="entry name" value="U1 small nuclear ribonucleoprotein A"/>
    <property type="match status" value="1"/>
</dbReference>
<keyword evidence="9" id="KW-0687">Ribonucleoprotein</keyword>
<feature type="region of interest" description="Disordered" evidence="11">
    <location>
        <begin position="1"/>
        <end position="30"/>
    </location>
</feature>
<dbReference type="GO" id="GO:0005681">
    <property type="term" value="C:spliceosomal complex"/>
    <property type="evidence" value="ECO:0007669"/>
    <property type="project" value="UniProtKB-KW"/>
</dbReference>
<reference evidence="13 14" key="1">
    <citation type="journal article" date="2018" name="Evol. Lett.">
        <title>Horizontal gene cluster transfer increased hallucinogenic mushroom diversity.</title>
        <authorList>
            <person name="Reynolds H.T."/>
            <person name="Vijayakumar V."/>
            <person name="Gluck-Thaler E."/>
            <person name="Korotkin H.B."/>
            <person name="Matheny P.B."/>
            <person name="Slot J.C."/>
        </authorList>
    </citation>
    <scope>NUCLEOTIDE SEQUENCE [LARGE SCALE GENOMIC DNA]</scope>
    <source>
        <strain evidence="13 14">2631</strain>
    </source>
</reference>
<evidence type="ECO:0000256" key="9">
    <source>
        <dbReference type="ARBA" id="ARBA00023274"/>
    </source>
</evidence>
<gene>
    <name evidence="13" type="ORF">CVT25_012682</name>
</gene>
<dbReference type="OrthoDB" id="266020at2759"/>
<evidence type="ECO:0000256" key="10">
    <source>
        <dbReference type="PROSITE-ProRule" id="PRU00176"/>
    </source>
</evidence>
<dbReference type="CDD" id="cd12246">
    <property type="entry name" value="RRM1_U1A_like"/>
    <property type="match status" value="1"/>
</dbReference>
<evidence type="ECO:0000256" key="2">
    <source>
        <dbReference type="ARBA" id="ARBA00007243"/>
    </source>
</evidence>
<dbReference type="FunFam" id="3.30.70.330:FF:000029">
    <property type="entry name" value="U2 small nuclear ribonucleoprotein B"/>
    <property type="match status" value="1"/>
</dbReference>
<organism evidence="13 14">
    <name type="scientific">Psilocybe cyanescens</name>
    <dbReference type="NCBI Taxonomy" id="93625"/>
    <lineage>
        <taxon>Eukaryota</taxon>
        <taxon>Fungi</taxon>
        <taxon>Dikarya</taxon>
        <taxon>Basidiomycota</taxon>
        <taxon>Agaricomycotina</taxon>
        <taxon>Agaricomycetes</taxon>
        <taxon>Agaricomycetidae</taxon>
        <taxon>Agaricales</taxon>
        <taxon>Agaricineae</taxon>
        <taxon>Strophariaceae</taxon>
        <taxon>Psilocybe</taxon>
    </lineage>
</organism>
<dbReference type="InterPro" id="IPR000504">
    <property type="entry name" value="RRM_dom"/>
</dbReference>
<dbReference type="Proteomes" id="UP000283269">
    <property type="component" value="Unassembled WGS sequence"/>
</dbReference>
<dbReference type="GO" id="GO:0003723">
    <property type="term" value="F:RNA binding"/>
    <property type="evidence" value="ECO:0007669"/>
    <property type="project" value="UniProtKB-UniRule"/>
</dbReference>
<evidence type="ECO:0000256" key="4">
    <source>
        <dbReference type="ARBA" id="ARBA00022728"/>
    </source>
</evidence>
<dbReference type="PROSITE" id="PS50102">
    <property type="entry name" value="RRM"/>
    <property type="match status" value="2"/>
</dbReference>
<dbReference type="InterPro" id="IPR012677">
    <property type="entry name" value="Nucleotide-bd_a/b_plait_sf"/>
</dbReference>
<dbReference type="Pfam" id="PF00076">
    <property type="entry name" value="RRM_1"/>
    <property type="match status" value="2"/>
</dbReference>
<dbReference type="SMART" id="SM00360">
    <property type="entry name" value="RRM"/>
    <property type="match status" value="2"/>
</dbReference>
<feature type="domain" description="RRM" evidence="12">
    <location>
        <begin position="42"/>
        <end position="121"/>
    </location>
</feature>
<evidence type="ECO:0000256" key="1">
    <source>
        <dbReference type="ARBA" id="ARBA00004123"/>
    </source>
</evidence>
<evidence type="ECO:0000256" key="5">
    <source>
        <dbReference type="ARBA" id="ARBA00022737"/>
    </source>
</evidence>
<evidence type="ECO:0000256" key="8">
    <source>
        <dbReference type="ARBA" id="ARBA00023242"/>
    </source>
</evidence>
<keyword evidence="3" id="KW-0507">mRNA processing</keyword>
<evidence type="ECO:0000256" key="7">
    <source>
        <dbReference type="ARBA" id="ARBA00023187"/>
    </source>
</evidence>
<dbReference type="FunCoup" id="A0A409VN28">
    <property type="interactions" value="617"/>
</dbReference>
<feature type="domain" description="RRM" evidence="12">
    <location>
        <begin position="193"/>
        <end position="257"/>
    </location>
</feature>
<dbReference type="PANTHER" id="PTHR10501">
    <property type="entry name" value="U1 SMALL NUCLEAR RIBONUCLEOPROTEIN A/U2 SMALL NUCLEAR RIBONUCLEOPROTEIN B"/>
    <property type="match status" value="1"/>
</dbReference>
<keyword evidence="4" id="KW-0747">Spliceosome</keyword>
<dbReference type="Gene3D" id="3.30.70.330">
    <property type="match status" value="2"/>
</dbReference>
<keyword evidence="7" id="KW-0508">mRNA splicing</keyword>
<dbReference type="CDD" id="cd12247">
    <property type="entry name" value="RRM2_U1A_like"/>
    <property type="match status" value="1"/>
</dbReference>
<dbReference type="SUPFAM" id="SSF54928">
    <property type="entry name" value="RNA-binding domain, RBD"/>
    <property type="match status" value="2"/>
</dbReference>
<evidence type="ECO:0000256" key="3">
    <source>
        <dbReference type="ARBA" id="ARBA00022664"/>
    </source>
</evidence>
<name>A0A409VN28_PSICY</name>
<dbReference type="EMBL" id="NHYD01003971">
    <property type="protein sequence ID" value="PPQ67654.1"/>
    <property type="molecule type" value="Genomic_DNA"/>
</dbReference>
<accession>A0A409VN28</accession>
<keyword evidence="5" id="KW-0677">Repeat</keyword>
<evidence type="ECO:0000259" key="12">
    <source>
        <dbReference type="PROSITE" id="PS50102"/>
    </source>
</evidence>
<dbReference type="AlphaFoldDB" id="A0A409VN28"/>
<dbReference type="GO" id="GO:0006397">
    <property type="term" value="P:mRNA processing"/>
    <property type="evidence" value="ECO:0007669"/>
    <property type="project" value="UniProtKB-KW"/>
</dbReference>